<accession>A0AAV2J0K5</accession>
<evidence type="ECO:0000313" key="3">
    <source>
        <dbReference type="Proteomes" id="UP001497482"/>
    </source>
</evidence>
<feature type="region of interest" description="Disordered" evidence="1">
    <location>
        <begin position="70"/>
        <end position="100"/>
    </location>
</feature>
<name>A0AAV2J0K5_KNICA</name>
<dbReference type="AlphaFoldDB" id="A0AAV2J0K5"/>
<dbReference type="EMBL" id="OZ035823">
    <property type="protein sequence ID" value="CAL1569798.1"/>
    <property type="molecule type" value="Genomic_DNA"/>
</dbReference>
<keyword evidence="3" id="KW-1185">Reference proteome</keyword>
<feature type="compositionally biased region" description="Basic and acidic residues" evidence="1">
    <location>
        <begin position="79"/>
        <end position="90"/>
    </location>
</feature>
<sequence length="100" mass="10712">MQRLACTVNGNDASKGTKEGRIETDCVERYSGGRGHGGTCGGCAEPRRLGLLLMWEKMCADRKPRCQLSPPLGRYGGRMGRDGGTSRDNDSISTSGFVSL</sequence>
<proteinExistence type="predicted"/>
<organism evidence="2 3">
    <name type="scientific">Knipowitschia caucasica</name>
    <name type="common">Caucasian dwarf goby</name>
    <name type="synonym">Pomatoschistus caucasicus</name>
    <dbReference type="NCBI Taxonomy" id="637954"/>
    <lineage>
        <taxon>Eukaryota</taxon>
        <taxon>Metazoa</taxon>
        <taxon>Chordata</taxon>
        <taxon>Craniata</taxon>
        <taxon>Vertebrata</taxon>
        <taxon>Euteleostomi</taxon>
        <taxon>Actinopterygii</taxon>
        <taxon>Neopterygii</taxon>
        <taxon>Teleostei</taxon>
        <taxon>Neoteleostei</taxon>
        <taxon>Acanthomorphata</taxon>
        <taxon>Gobiaria</taxon>
        <taxon>Gobiiformes</taxon>
        <taxon>Gobioidei</taxon>
        <taxon>Gobiidae</taxon>
        <taxon>Gobiinae</taxon>
        <taxon>Knipowitschia</taxon>
    </lineage>
</organism>
<dbReference type="Proteomes" id="UP001497482">
    <property type="component" value="Chromosome 1"/>
</dbReference>
<gene>
    <name evidence="2" type="ORF">KC01_LOCUS2174</name>
</gene>
<reference evidence="2 3" key="1">
    <citation type="submission" date="2024-04" db="EMBL/GenBank/DDBJ databases">
        <authorList>
            <person name="Waldvogel A.-M."/>
            <person name="Schoenle A."/>
        </authorList>
    </citation>
    <scope>NUCLEOTIDE SEQUENCE [LARGE SCALE GENOMIC DNA]</scope>
</reference>
<feature type="compositionally biased region" description="Polar residues" evidence="1">
    <location>
        <begin position="91"/>
        <end position="100"/>
    </location>
</feature>
<evidence type="ECO:0000313" key="2">
    <source>
        <dbReference type="EMBL" id="CAL1569798.1"/>
    </source>
</evidence>
<protein>
    <submittedName>
        <fullName evidence="2">Uncharacterized protein</fullName>
    </submittedName>
</protein>
<evidence type="ECO:0000256" key="1">
    <source>
        <dbReference type="SAM" id="MobiDB-lite"/>
    </source>
</evidence>